<comment type="caution">
    <text evidence="4">The sequence shown here is derived from an EMBL/GenBank/DDBJ whole genome shotgun (WGS) entry which is preliminary data.</text>
</comment>
<dbReference type="GO" id="GO:0003677">
    <property type="term" value="F:DNA binding"/>
    <property type="evidence" value="ECO:0007669"/>
    <property type="project" value="UniProtKB-UniRule"/>
</dbReference>
<evidence type="ECO:0000313" key="4">
    <source>
        <dbReference type="EMBL" id="MWB98143.1"/>
    </source>
</evidence>
<evidence type="ECO:0000256" key="1">
    <source>
        <dbReference type="ARBA" id="ARBA00023125"/>
    </source>
</evidence>
<organism evidence="4 5">
    <name type="scientific">Agromyces seonyuensis</name>
    <dbReference type="NCBI Taxonomy" id="2662446"/>
    <lineage>
        <taxon>Bacteria</taxon>
        <taxon>Bacillati</taxon>
        <taxon>Actinomycetota</taxon>
        <taxon>Actinomycetes</taxon>
        <taxon>Micrococcales</taxon>
        <taxon>Microbacteriaceae</taxon>
        <taxon>Agromyces</taxon>
    </lineage>
</organism>
<sequence>MTDAESKQDSLRTRRVDSTDTRVLRTREKLVAAFGRLLDERPIAEITVTAVVEAAGVTRSSFYAHFTGVDALAATALAAHTGEIVDLARDAIAAGASKTAVNEGVYADLAGFLAARRSTFGVLLIAGGEFTRALSEGIIASSLETLATRPALHADPEVTARYVAGGVIAVLAWWLADDGGRSVDDLAHAFITIAPPDFRD</sequence>
<keyword evidence="1 2" id="KW-0238">DNA-binding</keyword>
<reference evidence="4 5" key="1">
    <citation type="submission" date="2019-12" db="EMBL/GenBank/DDBJ databases">
        <authorList>
            <person name="Kim Y.S."/>
        </authorList>
    </citation>
    <scope>NUCLEOTIDE SEQUENCE [LARGE SCALE GENOMIC DNA]</scope>
    <source>
        <strain evidence="4 5">MMS17-SY077</strain>
    </source>
</reference>
<protein>
    <submittedName>
        <fullName evidence="4">TetR family transcriptional regulator</fullName>
    </submittedName>
</protein>
<accession>A0A6I4NV70</accession>
<dbReference type="Proteomes" id="UP000438182">
    <property type="component" value="Unassembled WGS sequence"/>
</dbReference>
<dbReference type="RefSeq" id="WP_160423483.1">
    <property type="nucleotide sequence ID" value="NZ_WSTA01000020.1"/>
</dbReference>
<name>A0A6I4NV70_9MICO</name>
<dbReference type="SUPFAM" id="SSF46689">
    <property type="entry name" value="Homeodomain-like"/>
    <property type="match status" value="1"/>
</dbReference>
<evidence type="ECO:0000259" key="3">
    <source>
        <dbReference type="PROSITE" id="PS50977"/>
    </source>
</evidence>
<dbReference type="InterPro" id="IPR001647">
    <property type="entry name" value="HTH_TetR"/>
</dbReference>
<feature type="DNA-binding region" description="H-T-H motif" evidence="2">
    <location>
        <begin position="47"/>
        <end position="66"/>
    </location>
</feature>
<evidence type="ECO:0000256" key="2">
    <source>
        <dbReference type="PROSITE-ProRule" id="PRU00335"/>
    </source>
</evidence>
<dbReference type="EMBL" id="WSTA01000020">
    <property type="protein sequence ID" value="MWB98143.1"/>
    <property type="molecule type" value="Genomic_DNA"/>
</dbReference>
<proteinExistence type="predicted"/>
<gene>
    <name evidence="4" type="ORF">GB864_06225</name>
</gene>
<feature type="domain" description="HTH tetR-type" evidence="3">
    <location>
        <begin position="24"/>
        <end position="84"/>
    </location>
</feature>
<dbReference type="PANTHER" id="PTHR43479:SF11">
    <property type="entry name" value="ACREF_ENVCD OPERON REPRESSOR-RELATED"/>
    <property type="match status" value="1"/>
</dbReference>
<dbReference type="InterPro" id="IPR009057">
    <property type="entry name" value="Homeodomain-like_sf"/>
</dbReference>
<dbReference type="PROSITE" id="PS50977">
    <property type="entry name" value="HTH_TETR_2"/>
    <property type="match status" value="1"/>
</dbReference>
<dbReference type="AlphaFoldDB" id="A0A6I4NV70"/>
<dbReference type="Pfam" id="PF00440">
    <property type="entry name" value="TetR_N"/>
    <property type="match status" value="1"/>
</dbReference>
<keyword evidence="5" id="KW-1185">Reference proteome</keyword>
<dbReference type="Gene3D" id="1.10.357.10">
    <property type="entry name" value="Tetracycline Repressor, domain 2"/>
    <property type="match status" value="1"/>
</dbReference>
<dbReference type="InterPro" id="IPR050624">
    <property type="entry name" value="HTH-type_Tx_Regulator"/>
</dbReference>
<evidence type="ECO:0000313" key="5">
    <source>
        <dbReference type="Proteomes" id="UP000438182"/>
    </source>
</evidence>
<dbReference type="PANTHER" id="PTHR43479">
    <property type="entry name" value="ACREF/ENVCD OPERON REPRESSOR-RELATED"/>
    <property type="match status" value="1"/>
</dbReference>